<dbReference type="InterPro" id="IPR052336">
    <property type="entry name" value="MlaD_Phospholipid_Transporter"/>
</dbReference>
<feature type="domain" description="Mammalian cell entry C-terminal" evidence="2">
    <location>
        <begin position="118"/>
        <end position="309"/>
    </location>
</feature>
<dbReference type="GO" id="GO:0005576">
    <property type="term" value="C:extracellular region"/>
    <property type="evidence" value="ECO:0007669"/>
    <property type="project" value="TreeGrafter"/>
</dbReference>
<dbReference type="PRINTS" id="PR01782">
    <property type="entry name" value="MCEVIRFACTOR"/>
</dbReference>
<sequence>MRTSFRERSRTKIALFGLVVIAGSGTLALNSGALYRTLVTETFHAHFAAAGGLTSGDEVRTGGHEVGRVTEVGLEGDRVVVTFNVDNDVQLREGARAAIGTATPLGAKYLDVDLGTGGELAAGGVIPKERTSNPYDVNLALQQLGETTAAIDTEQLAESLDTVAAAFENTPDEFASALRGVSELSRTVASRDQQLRELLSNASGVTKVLANRNQQVVGLMEHGNELLAELYQRRDDLRDLLAGTTATIETLRGVIDDNEADIAPVLDQLNDVVKVLVQNEENVNKTIDGLATYALTLGESVAGGSHFYALIENIVPSNLTPVLSGMVPEILEGGGN</sequence>
<organism evidence="3 4">
    <name type="scientific">Amycolatopsis marina</name>
    <dbReference type="NCBI Taxonomy" id="490629"/>
    <lineage>
        <taxon>Bacteria</taxon>
        <taxon>Bacillati</taxon>
        <taxon>Actinomycetota</taxon>
        <taxon>Actinomycetes</taxon>
        <taxon>Pseudonocardiales</taxon>
        <taxon>Pseudonocardiaceae</taxon>
        <taxon>Amycolatopsis</taxon>
    </lineage>
</organism>
<evidence type="ECO:0000313" key="3">
    <source>
        <dbReference type="EMBL" id="SFB13346.1"/>
    </source>
</evidence>
<dbReference type="RefSeq" id="WP_091672351.1">
    <property type="nucleotide sequence ID" value="NZ_FOKG01000005.1"/>
</dbReference>
<dbReference type="InterPro" id="IPR003399">
    <property type="entry name" value="Mce/MlaD"/>
</dbReference>
<feature type="domain" description="Mce/MlaD" evidence="1">
    <location>
        <begin position="41"/>
        <end position="113"/>
    </location>
</feature>
<dbReference type="OrthoDB" id="5241191at2"/>
<proteinExistence type="predicted"/>
<dbReference type="Proteomes" id="UP000243799">
    <property type="component" value="Unassembled WGS sequence"/>
</dbReference>
<dbReference type="InterPro" id="IPR024516">
    <property type="entry name" value="Mce_C"/>
</dbReference>
<dbReference type="EMBL" id="FOKG01000005">
    <property type="protein sequence ID" value="SFB13346.1"/>
    <property type="molecule type" value="Genomic_DNA"/>
</dbReference>
<dbReference type="Pfam" id="PF11887">
    <property type="entry name" value="Mce4_CUP1"/>
    <property type="match status" value="1"/>
</dbReference>
<dbReference type="STRING" id="490629.SAMN05216266_105124"/>
<dbReference type="PANTHER" id="PTHR33371:SF18">
    <property type="entry name" value="MCE-FAMILY PROTEIN MCE3C"/>
    <property type="match status" value="1"/>
</dbReference>
<dbReference type="Pfam" id="PF02470">
    <property type="entry name" value="MlaD"/>
    <property type="match status" value="1"/>
</dbReference>
<keyword evidence="4" id="KW-1185">Reference proteome</keyword>
<evidence type="ECO:0000259" key="2">
    <source>
        <dbReference type="Pfam" id="PF11887"/>
    </source>
</evidence>
<evidence type="ECO:0000313" key="4">
    <source>
        <dbReference type="Proteomes" id="UP000243799"/>
    </source>
</evidence>
<reference evidence="4" key="1">
    <citation type="submission" date="2016-10" db="EMBL/GenBank/DDBJ databases">
        <authorList>
            <person name="Varghese N."/>
            <person name="Submissions S."/>
        </authorList>
    </citation>
    <scope>NUCLEOTIDE SEQUENCE [LARGE SCALE GENOMIC DNA]</scope>
    <source>
        <strain evidence="4">CGMCC 4.3568</strain>
    </source>
</reference>
<accession>A0A1I0YKM2</accession>
<protein>
    <submittedName>
        <fullName evidence="3">Phospholipid/cholesterol/gamma-HCH transport system substrate-binding protein</fullName>
    </submittedName>
</protein>
<dbReference type="InterPro" id="IPR005693">
    <property type="entry name" value="Mce"/>
</dbReference>
<gene>
    <name evidence="3" type="ORF">SAMN05216266_105124</name>
</gene>
<evidence type="ECO:0000259" key="1">
    <source>
        <dbReference type="Pfam" id="PF02470"/>
    </source>
</evidence>
<dbReference type="PANTHER" id="PTHR33371">
    <property type="entry name" value="INTERMEMBRANE PHOSPHOLIPID TRANSPORT SYSTEM BINDING PROTEIN MLAD-RELATED"/>
    <property type="match status" value="1"/>
</dbReference>
<dbReference type="NCBIfam" id="TIGR00996">
    <property type="entry name" value="Mtu_fam_mce"/>
    <property type="match status" value="1"/>
</dbReference>
<dbReference type="AlphaFoldDB" id="A0A1I0YKM2"/>
<name>A0A1I0YKM2_9PSEU</name>